<organism evidence="2 3">
    <name type="scientific">Bacillus cereus</name>
    <dbReference type="NCBI Taxonomy" id="1396"/>
    <lineage>
        <taxon>Bacteria</taxon>
        <taxon>Bacillati</taxon>
        <taxon>Bacillota</taxon>
        <taxon>Bacilli</taxon>
        <taxon>Bacillales</taxon>
        <taxon>Bacillaceae</taxon>
        <taxon>Bacillus</taxon>
        <taxon>Bacillus cereus group</taxon>
    </lineage>
</organism>
<dbReference type="AlphaFoldDB" id="A0A2B1IA68"/>
<evidence type="ECO:0000256" key="1">
    <source>
        <dbReference type="SAM" id="Phobius"/>
    </source>
</evidence>
<feature type="transmembrane region" description="Helical" evidence="1">
    <location>
        <begin position="21"/>
        <end position="39"/>
    </location>
</feature>
<gene>
    <name evidence="2" type="ORF">CN290_23945</name>
</gene>
<reference evidence="2 3" key="1">
    <citation type="submission" date="2017-09" db="EMBL/GenBank/DDBJ databases">
        <title>Large-scale bioinformatics analysis of Bacillus genomes uncovers conserved roles of natural products in bacterial physiology.</title>
        <authorList>
            <consortium name="Agbiome Team Llc"/>
            <person name="Bleich R.M."/>
            <person name="Grubbs K.J."/>
            <person name="Santa Maria K.C."/>
            <person name="Allen S.E."/>
            <person name="Farag S."/>
            <person name="Shank E.A."/>
            <person name="Bowers A."/>
        </authorList>
    </citation>
    <scope>NUCLEOTIDE SEQUENCE [LARGE SCALE GENOMIC DNA]</scope>
    <source>
        <strain evidence="2 3">AFS025165</strain>
    </source>
</reference>
<dbReference type="RefSeq" id="WP_098289096.1">
    <property type="nucleotide sequence ID" value="NZ_NTUW01000008.1"/>
</dbReference>
<keyword evidence="1" id="KW-0812">Transmembrane</keyword>
<keyword evidence="1" id="KW-0472">Membrane</keyword>
<dbReference type="Proteomes" id="UP000220226">
    <property type="component" value="Unassembled WGS sequence"/>
</dbReference>
<evidence type="ECO:0000313" key="2">
    <source>
        <dbReference type="EMBL" id="PFC71117.1"/>
    </source>
</evidence>
<evidence type="ECO:0000313" key="3">
    <source>
        <dbReference type="Proteomes" id="UP000220226"/>
    </source>
</evidence>
<proteinExistence type="predicted"/>
<accession>A0A2B1IA68</accession>
<protein>
    <submittedName>
        <fullName evidence="2">Uncharacterized protein</fullName>
    </submittedName>
</protein>
<dbReference type="EMBL" id="NTQT01000029">
    <property type="protein sequence ID" value="PFC71117.1"/>
    <property type="molecule type" value="Genomic_DNA"/>
</dbReference>
<comment type="caution">
    <text evidence="2">The sequence shown here is derived from an EMBL/GenBank/DDBJ whole genome shotgun (WGS) entry which is preliminary data.</text>
</comment>
<name>A0A2B1IA68_BACCE</name>
<sequence length="76" mass="9128">MNFENSRSLRKNRIKNRYVKIFLNVQFSFFGRVTPIWGYKELALDDTHALGLIERESKDMELFLKRKAEIDEFEAL</sequence>
<keyword evidence="1" id="KW-1133">Transmembrane helix</keyword>